<dbReference type="Proteomes" id="UP000477739">
    <property type="component" value="Unassembled WGS sequence"/>
</dbReference>
<sequence>MTAPDYRQSCLERILWFCHKKLRLSKRDVQLLAYSPGALCLPGNNTNAVFNDIVYGYKQQRRPEACGGPGPKQSENQNFAQDYIHIMYVGGMLQKKNKALTA</sequence>
<evidence type="ECO:0000313" key="1">
    <source>
        <dbReference type="EMBL" id="MTH48062.1"/>
    </source>
</evidence>
<gene>
    <name evidence="1" type="ORF">GJV78_17680</name>
</gene>
<dbReference type="EMBL" id="WMJZ01000028">
    <property type="protein sequence ID" value="MTH48062.1"/>
    <property type="molecule type" value="Genomic_DNA"/>
</dbReference>
<dbReference type="RefSeq" id="WP_155109578.1">
    <property type="nucleotide sequence ID" value="NZ_WMJZ01000028.1"/>
</dbReference>
<keyword evidence="2" id="KW-1185">Reference proteome</keyword>
<name>A0A6L6IMI2_9ENTR</name>
<accession>A0A6L6IMI2</accession>
<organism evidence="1 2">
    <name type="scientific">Intestinirhabdus alba</name>
    <dbReference type="NCBI Taxonomy" id="2899544"/>
    <lineage>
        <taxon>Bacteria</taxon>
        <taxon>Pseudomonadati</taxon>
        <taxon>Pseudomonadota</taxon>
        <taxon>Gammaproteobacteria</taxon>
        <taxon>Enterobacterales</taxon>
        <taxon>Enterobacteriaceae</taxon>
        <taxon>Intestinirhabdus</taxon>
    </lineage>
</organism>
<dbReference type="AlphaFoldDB" id="A0A6L6IMI2"/>
<proteinExistence type="predicted"/>
<protein>
    <submittedName>
        <fullName evidence="1">Uncharacterized protein</fullName>
    </submittedName>
</protein>
<evidence type="ECO:0000313" key="2">
    <source>
        <dbReference type="Proteomes" id="UP000477739"/>
    </source>
</evidence>
<comment type="caution">
    <text evidence="1">The sequence shown here is derived from an EMBL/GenBank/DDBJ whole genome shotgun (WGS) entry which is preliminary data.</text>
</comment>
<reference evidence="1 2" key="1">
    <citation type="submission" date="2019-11" db="EMBL/GenBank/DDBJ databases">
        <title>Escherichia alba sp. nov. isolated from the gut of plastic-eating superworms Zophobas atratus.</title>
        <authorList>
            <person name="Yang Y."/>
        </authorList>
    </citation>
    <scope>NUCLEOTIDE SEQUENCE [LARGE SCALE GENOMIC DNA]</scope>
    <source>
        <strain evidence="2">BIT-B35</strain>
    </source>
</reference>